<dbReference type="Proteomes" id="UP000178323">
    <property type="component" value="Unassembled WGS sequence"/>
</dbReference>
<name>A0A1F5S600_9BACT</name>
<evidence type="ECO:0000313" key="2">
    <source>
        <dbReference type="Proteomes" id="UP000178323"/>
    </source>
</evidence>
<evidence type="ECO:0000313" key="1">
    <source>
        <dbReference type="EMBL" id="OGF21853.1"/>
    </source>
</evidence>
<proteinExistence type="predicted"/>
<comment type="caution">
    <text evidence="1">The sequence shown here is derived from an EMBL/GenBank/DDBJ whole genome shotgun (WGS) entry which is preliminary data.</text>
</comment>
<dbReference type="STRING" id="1797985.A2Y83_01745"/>
<reference evidence="1 2" key="1">
    <citation type="journal article" date="2016" name="Nat. Commun.">
        <title>Thousands of microbial genomes shed light on interconnected biogeochemical processes in an aquifer system.</title>
        <authorList>
            <person name="Anantharaman K."/>
            <person name="Brown C.T."/>
            <person name="Hug L.A."/>
            <person name="Sharon I."/>
            <person name="Castelle C.J."/>
            <person name="Probst A.J."/>
            <person name="Thomas B.C."/>
            <person name="Singh A."/>
            <person name="Wilkins M.J."/>
            <person name="Karaoz U."/>
            <person name="Brodie E.L."/>
            <person name="Williams K.H."/>
            <person name="Hubbard S.S."/>
            <person name="Banfield J.F."/>
        </authorList>
    </citation>
    <scope>NUCLEOTIDE SEQUENCE [LARGE SCALE GENOMIC DNA]</scope>
</reference>
<accession>A0A1F5S600</accession>
<dbReference type="AlphaFoldDB" id="A0A1F5S600"/>
<gene>
    <name evidence="1" type="ORF">A2Y83_01745</name>
</gene>
<protein>
    <submittedName>
        <fullName evidence="1">Uncharacterized protein</fullName>
    </submittedName>
</protein>
<dbReference type="EMBL" id="MFFS01000049">
    <property type="protein sequence ID" value="OGF21853.1"/>
    <property type="molecule type" value="Genomic_DNA"/>
</dbReference>
<organism evidence="1 2">
    <name type="scientific">Candidatus Falkowbacteria bacterium RBG_13_39_14</name>
    <dbReference type="NCBI Taxonomy" id="1797985"/>
    <lineage>
        <taxon>Bacteria</taxon>
        <taxon>Candidatus Falkowiibacteriota</taxon>
    </lineage>
</organism>
<sequence>MIGALTFENFNLFMPDNLAYSSDSIVDSIDRAEEKILEDKFAELRGDVGAELFDQLSPEDKIYMASVVGTIDFGHPIDLLEIAKYIRNYYDADEDNS</sequence>